<keyword evidence="1" id="KW-0812">Transmembrane</keyword>
<feature type="signal peptide" evidence="2">
    <location>
        <begin position="1"/>
        <end position="29"/>
    </location>
</feature>
<gene>
    <name evidence="3" type="ORF">CTDIVETGP_1293</name>
</gene>
<dbReference type="AlphaFoldDB" id="W6N409"/>
<dbReference type="RefSeq" id="WP_017895789.1">
    <property type="nucleotide sequence ID" value="NZ_CBXI010000022.1"/>
</dbReference>
<evidence type="ECO:0000256" key="2">
    <source>
        <dbReference type="SAM" id="SignalP"/>
    </source>
</evidence>
<keyword evidence="4" id="KW-1185">Reference proteome</keyword>
<keyword evidence="1" id="KW-0472">Membrane</keyword>
<reference evidence="3 4" key="1">
    <citation type="journal article" date="2015" name="Genome Announc.">
        <title>Draft Genome Sequence of Clostridium tyrobutyricum Strain DIVETGP, Isolated from Cow's Milk for Grana Padano Production.</title>
        <authorList>
            <person name="Soggiu A."/>
            <person name="Piras C."/>
            <person name="Gaiarsa S."/>
            <person name="Sassera D."/>
            <person name="Roncada P."/>
            <person name="Bendixen E."/>
            <person name="Brasca M."/>
            <person name="Bonizzi L."/>
        </authorList>
    </citation>
    <scope>NUCLEOTIDE SEQUENCE [LARGE SCALE GENOMIC DNA]</scope>
    <source>
        <strain evidence="3 4">DIVETGP</strain>
    </source>
</reference>
<evidence type="ECO:0000313" key="3">
    <source>
        <dbReference type="EMBL" id="CDL91223.1"/>
    </source>
</evidence>
<dbReference type="EMBL" id="CBXI010000022">
    <property type="protein sequence ID" value="CDL91223.1"/>
    <property type="molecule type" value="Genomic_DNA"/>
</dbReference>
<accession>W6N409</accession>
<evidence type="ECO:0000256" key="1">
    <source>
        <dbReference type="SAM" id="Phobius"/>
    </source>
</evidence>
<comment type="caution">
    <text evidence="3">The sequence shown here is derived from an EMBL/GenBank/DDBJ whole genome shotgun (WGS) entry which is preliminary data.</text>
</comment>
<sequence length="112" mass="11728">MKIKNKITKCLVSAYTAILVLDSTGIVSAASDAGEVQSKLNQGLTTIKVVITSIIAIVGVIAAAKIVISKLPSLDDPNMKNEMWRGVGMVGAAVAAGGALTWLIPWIYALFQ</sequence>
<feature type="transmembrane region" description="Helical" evidence="1">
    <location>
        <begin position="89"/>
        <end position="111"/>
    </location>
</feature>
<proteinExistence type="predicted"/>
<evidence type="ECO:0000313" key="4">
    <source>
        <dbReference type="Proteomes" id="UP000019482"/>
    </source>
</evidence>
<name>W6N409_CLOTY</name>
<dbReference type="GeneID" id="29421025"/>
<dbReference type="Pfam" id="PF16943">
    <property type="entry name" value="T4SS_CagC"/>
    <property type="match status" value="1"/>
</dbReference>
<feature type="transmembrane region" description="Helical" evidence="1">
    <location>
        <begin position="45"/>
        <end position="68"/>
    </location>
</feature>
<organism evidence="3 4">
    <name type="scientific">Clostridium tyrobutyricum DIVETGP</name>
    <dbReference type="NCBI Taxonomy" id="1408889"/>
    <lineage>
        <taxon>Bacteria</taxon>
        <taxon>Bacillati</taxon>
        <taxon>Bacillota</taxon>
        <taxon>Clostridia</taxon>
        <taxon>Eubacteriales</taxon>
        <taxon>Clostridiaceae</taxon>
        <taxon>Clostridium</taxon>
    </lineage>
</organism>
<keyword evidence="1" id="KW-1133">Transmembrane helix</keyword>
<dbReference type="InterPro" id="IPR031607">
    <property type="entry name" value="T4SS_CagC"/>
</dbReference>
<dbReference type="Proteomes" id="UP000019482">
    <property type="component" value="Unassembled WGS sequence"/>
</dbReference>
<protein>
    <submittedName>
        <fullName evidence="3">Protein TrsB</fullName>
    </submittedName>
</protein>
<feature type="chain" id="PRO_5004880643" evidence="2">
    <location>
        <begin position="30"/>
        <end position="112"/>
    </location>
</feature>
<keyword evidence="2" id="KW-0732">Signal</keyword>